<dbReference type="Proteomes" id="UP001430848">
    <property type="component" value="Unassembled WGS sequence"/>
</dbReference>
<accession>A0ABR1NSG4</accession>
<organism evidence="1 2">
    <name type="scientific">Diaporthe eres</name>
    <name type="common">Phomopsis oblonga</name>
    <dbReference type="NCBI Taxonomy" id="83184"/>
    <lineage>
        <taxon>Eukaryota</taxon>
        <taxon>Fungi</taxon>
        <taxon>Dikarya</taxon>
        <taxon>Ascomycota</taxon>
        <taxon>Pezizomycotina</taxon>
        <taxon>Sordariomycetes</taxon>
        <taxon>Sordariomycetidae</taxon>
        <taxon>Diaporthales</taxon>
        <taxon>Diaporthaceae</taxon>
        <taxon>Diaporthe</taxon>
        <taxon>Diaporthe eres species complex</taxon>
    </lineage>
</organism>
<dbReference type="EMBL" id="JAKNSF020000124">
    <property type="protein sequence ID" value="KAK7713706.1"/>
    <property type="molecule type" value="Genomic_DNA"/>
</dbReference>
<gene>
    <name evidence="1" type="ORF">SLS63_012021</name>
</gene>
<keyword evidence="2" id="KW-1185">Reference proteome</keyword>
<comment type="caution">
    <text evidence="1">The sequence shown here is derived from an EMBL/GenBank/DDBJ whole genome shotgun (WGS) entry which is preliminary data.</text>
</comment>
<evidence type="ECO:0000313" key="1">
    <source>
        <dbReference type="EMBL" id="KAK7713706.1"/>
    </source>
</evidence>
<evidence type="ECO:0008006" key="3">
    <source>
        <dbReference type="Google" id="ProtNLM"/>
    </source>
</evidence>
<name>A0ABR1NSG4_DIAER</name>
<reference evidence="1 2" key="1">
    <citation type="submission" date="2024-02" db="EMBL/GenBank/DDBJ databases">
        <title>De novo assembly and annotation of 12 fungi associated with fruit tree decline syndrome in Ontario, Canada.</title>
        <authorList>
            <person name="Sulman M."/>
            <person name="Ellouze W."/>
            <person name="Ilyukhin E."/>
        </authorList>
    </citation>
    <scope>NUCLEOTIDE SEQUENCE [LARGE SCALE GENOMIC DNA]</scope>
    <source>
        <strain evidence="1 2">M169</strain>
    </source>
</reference>
<proteinExistence type="predicted"/>
<evidence type="ECO:0000313" key="2">
    <source>
        <dbReference type="Proteomes" id="UP001430848"/>
    </source>
</evidence>
<sequence>MDDMQAQPDEASSTLWRRWPRNPRILSDDEASIDLEMGTTVFRLSDLPTEIITNIFECLVPGPLPTGTGLPLSTDILASRRALTNLRLTSKFCNEIVLPLMYRNIIITSRMQMANLLVNLITHQDRCAWMRSLAVLADLIFQQPSPQDDRAVLTRLRRPLETNKISNQAEVLAEAIAKLKWDIYRLYDEVPCPLRDGAPLIHHGWRIRWFYYRLLRVILYLGIRIEDILITAPYSSQSHDLWHHRKTAREDLDAMTSSQIPPPSSAEAAFGDTFKSLRRIRTQSDPRKRLRFEPLPVMLEFLKCQRWELSRDNGNWVSLLQHGPGPAVRNQPSRYLEIFSHVTELRLYNSRTHPAWLQRCLRYAKNLKILCYTTRATEWNHDFANVALTSGEMDATLQQALDEVRDTLTDLRLGWTPSGTDLTEQDRVAVARHRVDVSGFPRLTNVDIDPPFVFRDDEDEQENGGGGHDTYLWF</sequence>
<protein>
    <recommendedName>
        <fullName evidence="3">F-box domain-containing protein</fullName>
    </recommendedName>
</protein>